<evidence type="ECO:0000256" key="1">
    <source>
        <dbReference type="ARBA" id="ARBA00022741"/>
    </source>
</evidence>
<keyword evidence="2" id="KW-0378">Hydrolase</keyword>
<dbReference type="FunFam" id="3.40.50.300:FF:001058">
    <property type="entry name" value="ATP-dependent DNA helicase DinG"/>
    <property type="match status" value="1"/>
</dbReference>
<keyword evidence="1" id="KW-0547">Nucleotide-binding</keyword>
<dbReference type="EMBL" id="RBRL01000199">
    <property type="protein sequence ID" value="RMQ88537.1"/>
    <property type="molecule type" value="Genomic_DNA"/>
</dbReference>
<dbReference type="InterPro" id="IPR011545">
    <property type="entry name" value="DEAD/DEAH_box_helicase_dom"/>
</dbReference>
<evidence type="ECO:0000313" key="6">
    <source>
        <dbReference type="Proteomes" id="UP000277179"/>
    </source>
</evidence>
<comment type="caution">
    <text evidence="5">The sequence shown here is derived from an EMBL/GenBank/DDBJ whole genome shotgun (WGS) entry which is preliminary data.</text>
</comment>
<reference evidence="5 6" key="1">
    <citation type="submission" date="2018-08" db="EMBL/GenBank/DDBJ databases">
        <title>Recombination of ecologically and evolutionarily significant loci maintains genetic cohesion in the Pseudomonas syringae species complex.</title>
        <authorList>
            <person name="Dillon M."/>
            <person name="Thakur S."/>
            <person name="Almeida R.N.D."/>
            <person name="Weir B.S."/>
            <person name="Guttman D.S."/>
        </authorList>
    </citation>
    <scope>NUCLEOTIDE SEQUENCE [LARGE SCALE GENOMIC DNA]</scope>
    <source>
        <strain evidence="5 6">ICMP 11288</strain>
    </source>
</reference>
<evidence type="ECO:0000313" key="5">
    <source>
        <dbReference type="EMBL" id="RMQ88537.1"/>
    </source>
</evidence>
<dbReference type="InterPro" id="IPR027417">
    <property type="entry name" value="P-loop_NTPase"/>
</dbReference>
<dbReference type="GO" id="GO:0005524">
    <property type="term" value="F:ATP binding"/>
    <property type="evidence" value="ECO:0007669"/>
    <property type="project" value="UniProtKB-KW"/>
</dbReference>
<keyword evidence="3" id="KW-0067">ATP-binding</keyword>
<proteinExistence type="predicted"/>
<feature type="domain" description="Helicase ATP-binding" evidence="4">
    <location>
        <begin position="14"/>
        <end position="237"/>
    </location>
</feature>
<name>A0A3M4QDG3_9PSED</name>
<evidence type="ECO:0000259" key="4">
    <source>
        <dbReference type="PROSITE" id="PS51193"/>
    </source>
</evidence>
<evidence type="ECO:0000256" key="3">
    <source>
        <dbReference type="ARBA" id="ARBA00022840"/>
    </source>
</evidence>
<gene>
    <name evidence="5" type="ORF">ALP97_04966</name>
</gene>
<protein>
    <recommendedName>
        <fullName evidence="4">Helicase ATP-binding domain-containing protein</fullName>
    </recommendedName>
</protein>
<organism evidence="5 6">
    <name type="scientific">Pseudomonas salomonii</name>
    <dbReference type="NCBI Taxonomy" id="191391"/>
    <lineage>
        <taxon>Bacteria</taxon>
        <taxon>Pseudomonadati</taxon>
        <taxon>Pseudomonadota</taxon>
        <taxon>Gammaproteobacteria</taxon>
        <taxon>Pseudomonadales</taxon>
        <taxon>Pseudomonadaceae</taxon>
        <taxon>Pseudomonas</taxon>
    </lineage>
</organism>
<dbReference type="Gene3D" id="3.40.50.300">
    <property type="entry name" value="P-loop containing nucleotide triphosphate hydrolases"/>
    <property type="match status" value="1"/>
</dbReference>
<evidence type="ECO:0000256" key="2">
    <source>
        <dbReference type="ARBA" id="ARBA00022801"/>
    </source>
</evidence>
<accession>A0A3M4QDG3</accession>
<dbReference type="SUPFAM" id="SSF52540">
    <property type="entry name" value="P-loop containing nucleoside triphosphate hydrolases"/>
    <property type="match status" value="1"/>
</dbReference>
<feature type="non-terminal residue" evidence="5">
    <location>
        <position position="237"/>
    </location>
</feature>
<dbReference type="InterPro" id="IPR014013">
    <property type="entry name" value="Helic_SF1/SF2_ATP-bd_DinG/Rad3"/>
</dbReference>
<dbReference type="Pfam" id="PF00270">
    <property type="entry name" value="DEAD"/>
    <property type="match status" value="1"/>
</dbReference>
<dbReference type="AlphaFoldDB" id="A0A3M4QDG3"/>
<dbReference type="PROSITE" id="PS51193">
    <property type="entry name" value="HELICASE_ATP_BIND_2"/>
    <property type="match status" value="1"/>
</dbReference>
<dbReference type="Proteomes" id="UP000277179">
    <property type="component" value="Unassembled WGS sequence"/>
</dbReference>
<dbReference type="GO" id="GO:0016787">
    <property type="term" value="F:hydrolase activity"/>
    <property type="evidence" value="ECO:0007669"/>
    <property type="project" value="UniProtKB-KW"/>
</dbReference>
<dbReference type="GO" id="GO:0003676">
    <property type="term" value="F:nucleic acid binding"/>
    <property type="evidence" value="ECO:0007669"/>
    <property type="project" value="InterPro"/>
</dbReference>
<sequence>MSTELKTTIQGAYSRFLEAKSLKPRYGQRLMIAEVAKVLGDIDTDDEGRRSGDPAIVAVEAGTGTGKTVAYSLATIPTAKAAGKRLVIATATVALQEQIVYKDLPDLMRNSGLNFTFALAKGRGRYMCLSKLDVLLQEGHAQTATASLFEEEGFKIEVDEVSQKLFTSMIEKLAGNKWDGDRDSWPTALEDSDWARLTTDHSQCTNRHCPNFGQCAFYKAREGMGKVDVIVTNHDMV</sequence>